<gene>
    <name evidence="1" type="ORF">HMN09_00188800</name>
</gene>
<organism evidence="1 2">
    <name type="scientific">Mycena chlorophos</name>
    <name type="common">Agaric fungus</name>
    <name type="synonym">Agaricus chlorophos</name>
    <dbReference type="NCBI Taxonomy" id="658473"/>
    <lineage>
        <taxon>Eukaryota</taxon>
        <taxon>Fungi</taxon>
        <taxon>Dikarya</taxon>
        <taxon>Basidiomycota</taxon>
        <taxon>Agaricomycotina</taxon>
        <taxon>Agaricomycetes</taxon>
        <taxon>Agaricomycetidae</taxon>
        <taxon>Agaricales</taxon>
        <taxon>Marasmiineae</taxon>
        <taxon>Mycenaceae</taxon>
        <taxon>Mycena</taxon>
    </lineage>
</organism>
<dbReference type="AlphaFoldDB" id="A0A8H6WN95"/>
<name>A0A8H6WN95_MYCCL</name>
<accession>A0A8H6WN95</accession>
<dbReference type="Proteomes" id="UP000613580">
    <property type="component" value="Unassembled WGS sequence"/>
</dbReference>
<protein>
    <submittedName>
        <fullName evidence="1">Uncharacterized protein</fullName>
    </submittedName>
</protein>
<reference evidence="1" key="1">
    <citation type="submission" date="2020-05" db="EMBL/GenBank/DDBJ databases">
        <title>Mycena genomes resolve the evolution of fungal bioluminescence.</title>
        <authorList>
            <person name="Tsai I.J."/>
        </authorList>
    </citation>
    <scope>NUCLEOTIDE SEQUENCE</scope>
    <source>
        <strain evidence="1">110903Hualien_Pintung</strain>
    </source>
</reference>
<keyword evidence="2" id="KW-1185">Reference proteome</keyword>
<evidence type="ECO:0000313" key="1">
    <source>
        <dbReference type="EMBL" id="KAF7321018.1"/>
    </source>
</evidence>
<evidence type="ECO:0000313" key="2">
    <source>
        <dbReference type="Proteomes" id="UP000613580"/>
    </source>
</evidence>
<comment type="caution">
    <text evidence="1">The sequence shown here is derived from an EMBL/GenBank/DDBJ whole genome shotgun (WGS) entry which is preliminary data.</text>
</comment>
<dbReference type="EMBL" id="JACAZE010000002">
    <property type="protein sequence ID" value="KAF7321018.1"/>
    <property type="molecule type" value="Genomic_DNA"/>
</dbReference>
<proteinExistence type="predicted"/>
<sequence length="395" mass="44129">MAAPPLVVSSGIQRLQSILNAPIPPFAGQDQAIADTQARRRQRQAERNQNVNEPAHCQWITGNISVAEAPDTQLEQSFNDLQAAINRGYYPWNPYGDFSQVSLEPMRDIDDTVAEMDRSIARAPEHGCDCPTTAYTVATSGNRMVLEVLIVLLRALPKLGHWASAIHNLHLGGEVVDQQSHTSLFLSSVPKDRNTRQAMRVVENYQRGPKVGVTKDPVRERLLRKSRYFPTEIKSEGYLTYSGRELDKPVVLLTIETTDLGIVVPSDLTVLAQGGWYLNGNGRAPRPVVGARAPAALTPNQKELLNFVGKIAGHSKSYGVEFVVLTDTINHVLLQLPKKAKWYEDSSVETEIKWVVRREADPVRMWMLWALSQGAEYGAKMLRDYEGRLGRARFH</sequence>